<dbReference type="KEGG" id="uam:UABAM_06076"/>
<feature type="binding site" evidence="9">
    <location>
        <position position="25"/>
    </location>
    <ligand>
        <name>Mg(2+)</name>
        <dbReference type="ChEBI" id="CHEBI:18420"/>
    </ligand>
</feature>
<feature type="binding site" description="in other chain" evidence="9">
    <location>
        <position position="65"/>
    </location>
    <ligand>
        <name>ATP</name>
        <dbReference type="ChEBI" id="CHEBI:30616"/>
        <note>ligand shared between dimeric partners</note>
    </ligand>
</feature>
<dbReference type="Pfam" id="PF02769">
    <property type="entry name" value="AIRS_C"/>
    <property type="match status" value="1"/>
</dbReference>
<dbReference type="NCBIfam" id="TIGR00476">
    <property type="entry name" value="selD"/>
    <property type="match status" value="1"/>
</dbReference>
<dbReference type="Gene3D" id="3.30.1330.10">
    <property type="entry name" value="PurM-like, N-terminal domain"/>
    <property type="match status" value="1"/>
</dbReference>
<evidence type="ECO:0000256" key="1">
    <source>
        <dbReference type="ARBA" id="ARBA00008026"/>
    </source>
</evidence>
<keyword evidence="13" id="KW-1185">Reference proteome</keyword>
<comment type="catalytic activity">
    <reaction evidence="9">
        <text>hydrogenselenide + ATP + H2O = selenophosphate + AMP + phosphate + 2 H(+)</text>
        <dbReference type="Rhea" id="RHEA:18737"/>
        <dbReference type="ChEBI" id="CHEBI:15377"/>
        <dbReference type="ChEBI" id="CHEBI:15378"/>
        <dbReference type="ChEBI" id="CHEBI:16144"/>
        <dbReference type="ChEBI" id="CHEBI:29317"/>
        <dbReference type="ChEBI" id="CHEBI:30616"/>
        <dbReference type="ChEBI" id="CHEBI:43474"/>
        <dbReference type="ChEBI" id="CHEBI:456215"/>
        <dbReference type="EC" id="2.7.9.3"/>
    </reaction>
</comment>
<keyword evidence="7 9" id="KW-0460">Magnesium</keyword>
<dbReference type="Pfam" id="PF00586">
    <property type="entry name" value="AIRS"/>
    <property type="match status" value="1"/>
</dbReference>
<feature type="binding site" description="in other chain" evidence="9">
    <location>
        <begin position="22"/>
        <end position="24"/>
    </location>
    <ligand>
        <name>ATP</name>
        <dbReference type="ChEBI" id="CHEBI:30616"/>
        <note>ligand shared between dimeric partners</note>
    </ligand>
</feature>
<dbReference type="PIRSF" id="PIRSF036407">
    <property type="entry name" value="Selenphspht_syn"/>
    <property type="match status" value="1"/>
</dbReference>
<feature type="domain" description="PurM-like C-terminal" evidence="11">
    <location>
        <begin position="143"/>
        <end position="319"/>
    </location>
</feature>
<dbReference type="SUPFAM" id="SSF56042">
    <property type="entry name" value="PurM C-terminal domain-like"/>
    <property type="match status" value="1"/>
</dbReference>
<dbReference type="GO" id="GO:0005524">
    <property type="term" value="F:ATP binding"/>
    <property type="evidence" value="ECO:0007669"/>
    <property type="project" value="UniProtKB-UniRule"/>
</dbReference>
<dbReference type="InterPro" id="IPR036676">
    <property type="entry name" value="PurM-like_C_sf"/>
</dbReference>
<dbReference type="GO" id="GO:0016260">
    <property type="term" value="P:selenocysteine biosynthetic process"/>
    <property type="evidence" value="ECO:0007669"/>
    <property type="project" value="InterPro"/>
</dbReference>
<feature type="binding site" evidence="9">
    <location>
        <position position="65"/>
    </location>
    <ligand>
        <name>Mg(2+)</name>
        <dbReference type="ChEBI" id="CHEBI:18420"/>
    </ligand>
</feature>
<dbReference type="AlphaFoldDB" id="A0A5S9F7I5"/>
<accession>A0A5S9F7I5</accession>
<dbReference type="EC" id="2.7.9.3" evidence="9"/>
<organism evidence="12 13">
    <name type="scientific">Uabimicrobium amorphum</name>
    <dbReference type="NCBI Taxonomy" id="2596890"/>
    <lineage>
        <taxon>Bacteria</taxon>
        <taxon>Pseudomonadati</taxon>
        <taxon>Planctomycetota</taxon>
        <taxon>Candidatus Uabimicrobiia</taxon>
        <taxon>Candidatus Uabimicrobiales</taxon>
        <taxon>Candidatus Uabimicrobiaceae</taxon>
        <taxon>Candidatus Uabimicrobium</taxon>
    </lineage>
</organism>
<keyword evidence="3 9" id="KW-0479">Metal-binding</keyword>
<dbReference type="PANTHER" id="PTHR10256">
    <property type="entry name" value="SELENIDE, WATER DIKINASE"/>
    <property type="match status" value="1"/>
</dbReference>
<dbReference type="Proteomes" id="UP000326354">
    <property type="component" value="Chromosome"/>
</dbReference>
<dbReference type="Gene3D" id="3.90.650.10">
    <property type="entry name" value="PurM-like C-terminal domain"/>
    <property type="match status" value="1"/>
</dbReference>
<evidence type="ECO:0000256" key="5">
    <source>
        <dbReference type="ARBA" id="ARBA00022777"/>
    </source>
</evidence>
<dbReference type="GO" id="GO:0004756">
    <property type="term" value="F:selenide, water dikinase activity"/>
    <property type="evidence" value="ECO:0007669"/>
    <property type="project" value="UniProtKB-UniRule"/>
</dbReference>
<sequence>MTEVLRYLPIIQDPNVLVAAETADDGGVYKITPEIALVVTLDYFTPIVDDPYSFGMIAAANALSDVYAMGGTPITMLNMIGFPKNTLPFSVLGEIVKGGAEKAQEAGVNIIGGHSIDDSEPKFGFVAIGTIHPQKILRNSTAQVGDTLVLTKPLGTGIVSTAIKRQKISDEMIAKSVNIMATLNKAASEAMQEAGANACTDVTGYGLLGHLNEMVKGSKVAAKIYLDAIPFIDGVRELAEDGFIPGGTRRNLEAVMSDVNWEEDINAISQLLLADAQTSGGLLISVNQDHLPKLREGLQKRNVSFAEIGEIVAGSDIHVMKGK</sequence>
<protein>
    <recommendedName>
        <fullName evidence="9">Selenide, water dikinase</fullName>
        <ecNumber evidence="9">2.7.9.3</ecNumber>
    </recommendedName>
    <alternativeName>
        <fullName evidence="9">Selenium donor protein</fullName>
    </alternativeName>
    <alternativeName>
        <fullName evidence="9">Selenophosphate synthase</fullName>
    </alternativeName>
</protein>
<dbReference type="InterPro" id="IPR004536">
    <property type="entry name" value="SPS/SelD"/>
</dbReference>
<feature type="binding site" evidence="9">
    <location>
        <begin position="113"/>
        <end position="115"/>
    </location>
    <ligand>
        <name>ATP</name>
        <dbReference type="ChEBI" id="CHEBI:30616"/>
        <note>ligand shared between dimeric partners</note>
    </ligand>
</feature>
<keyword evidence="6 9" id="KW-0067">ATP-binding</keyword>
<dbReference type="InterPro" id="IPR036921">
    <property type="entry name" value="PurM-like_N_sf"/>
</dbReference>
<comment type="caution">
    <text evidence="9">Lacks conserved residue(s) required for the propagation of feature annotation.</text>
</comment>
<keyword evidence="4 9" id="KW-0547">Nucleotide-binding</keyword>
<evidence type="ECO:0000313" key="13">
    <source>
        <dbReference type="Proteomes" id="UP000326354"/>
    </source>
</evidence>
<dbReference type="InterPro" id="IPR010918">
    <property type="entry name" value="PurM-like_C_dom"/>
</dbReference>
<reference evidence="12 13" key="1">
    <citation type="submission" date="2019-08" db="EMBL/GenBank/DDBJ databases">
        <title>Complete genome sequence of Candidatus Uab amorphum.</title>
        <authorList>
            <person name="Shiratori T."/>
            <person name="Suzuki S."/>
            <person name="Kakizawa Y."/>
            <person name="Ishida K."/>
        </authorList>
    </citation>
    <scope>NUCLEOTIDE SEQUENCE [LARGE SCALE GENOMIC DNA]</scope>
    <source>
        <strain evidence="12 13">SRT547</strain>
    </source>
</reference>
<proteinExistence type="inferred from homology"/>
<dbReference type="HAMAP" id="MF_00625">
    <property type="entry name" value="SelD"/>
    <property type="match status" value="1"/>
</dbReference>
<dbReference type="SUPFAM" id="SSF55326">
    <property type="entry name" value="PurM N-terminal domain-like"/>
    <property type="match status" value="1"/>
</dbReference>
<evidence type="ECO:0000313" key="12">
    <source>
        <dbReference type="EMBL" id="BBM87664.1"/>
    </source>
</evidence>
<evidence type="ECO:0000256" key="2">
    <source>
        <dbReference type="ARBA" id="ARBA00022679"/>
    </source>
</evidence>
<dbReference type="FunFam" id="3.90.650.10:FF:000004">
    <property type="entry name" value="Selenide, water dikinase"/>
    <property type="match status" value="1"/>
</dbReference>
<evidence type="ECO:0000256" key="6">
    <source>
        <dbReference type="ARBA" id="ARBA00022840"/>
    </source>
</evidence>
<feature type="binding site" description="in other chain" evidence="9">
    <location>
        <position position="42"/>
    </location>
    <ligand>
        <name>ATP</name>
        <dbReference type="ChEBI" id="CHEBI:30616"/>
        <note>ligand shared between dimeric partners</note>
    </ligand>
</feature>
<evidence type="ECO:0000256" key="8">
    <source>
        <dbReference type="ARBA" id="ARBA00023266"/>
    </source>
</evidence>
<name>A0A5S9F7I5_UABAM</name>
<comment type="function">
    <text evidence="9">Synthesizes selenophosphate from selenide and ATP.</text>
</comment>
<comment type="cofactor">
    <cofactor evidence="9">
        <name>Mg(2+)</name>
        <dbReference type="ChEBI" id="CHEBI:18420"/>
    </cofactor>
    <text evidence="9">Binds 1 Mg(2+) ion per monomer.</text>
</comment>
<keyword evidence="2 9" id="KW-0808">Transferase</keyword>
<evidence type="ECO:0000256" key="3">
    <source>
        <dbReference type="ARBA" id="ARBA00022723"/>
    </source>
</evidence>
<feature type="domain" description="PurM-like N-terminal" evidence="10">
    <location>
        <begin position="24"/>
        <end position="131"/>
    </location>
</feature>
<gene>
    <name evidence="9" type="primary">selD</name>
    <name evidence="12" type="ORF">UABAM_06076</name>
</gene>
<comment type="subunit">
    <text evidence="9">Homodimer.</text>
</comment>
<dbReference type="InterPro" id="IPR023061">
    <property type="entry name" value="SelD_I"/>
</dbReference>
<dbReference type="GO" id="GO:0005737">
    <property type="term" value="C:cytoplasm"/>
    <property type="evidence" value="ECO:0007669"/>
    <property type="project" value="TreeGrafter"/>
</dbReference>
<dbReference type="CDD" id="cd02195">
    <property type="entry name" value="SelD"/>
    <property type="match status" value="1"/>
</dbReference>
<comment type="similarity">
    <text evidence="1 9">Belongs to the selenophosphate synthase 1 family. Class I subfamily.</text>
</comment>
<evidence type="ECO:0000259" key="10">
    <source>
        <dbReference type="Pfam" id="PF00586"/>
    </source>
</evidence>
<keyword evidence="5 9" id="KW-0418">Kinase</keyword>
<evidence type="ECO:0000256" key="7">
    <source>
        <dbReference type="ARBA" id="ARBA00022842"/>
    </source>
</evidence>
<dbReference type="EMBL" id="AP019860">
    <property type="protein sequence ID" value="BBM87664.1"/>
    <property type="molecule type" value="Genomic_DNA"/>
</dbReference>
<feature type="binding site" evidence="9">
    <location>
        <position position="201"/>
    </location>
    <ligand>
        <name>Mg(2+)</name>
        <dbReference type="ChEBI" id="CHEBI:18420"/>
    </ligand>
</feature>
<dbReference type="GO" id="GO:0000287">
    <property type="term" value="F:magnesium ion binding"/>
    <property type="evidence" value="ECO:0007669"/>
    <property type="project" value="UniProtKB-UniRule"/>
</dbReference>
<evidence type="ECO:0000256" key="9">
    <source>
        <dbReference type="HAMAP-Rule" id="MF_00625"/>
    </source>
</evidence>
<dbReference type="NCBIfam" id="NF002098">
    <property type="entry name" value="PRK00943.1"/>
    <property type="match status" value="1"/>
</dbReference>
<evidence type="ECO:0000259" key="11">
    <source>
        <dbReference type="Pfam" id="PF02769"/>
    </source>
</evidence>
<dbReference type="PANTHER" id="PTHR10256:SF0">
    <property type="entry name" value="INACTIVE SELENIDE, WATER DIKINASE-LIKE PROTEIN-RELATED"/>
    <property type="match status" value="1"/>
</dbReference>
<keyword evidence="8 9" id="KW-0711">Selenium</keyword>
<evidence type="ECO:0000256" key="4">
    <source>
        <dbReference type="ARBA" id="ARBA00022741"/>
    </source>
</evidence>
<dbReference type="InterPro" id="IPR016188">
    <property type="entry name" value="PurM-like_N"/>
</dbReference>